<feature type="transmembrane region" description="Helical" evidence="6">
    <location>
        <begin position="86"/>
        <end position="109"/>
    </location>
</feature>
<organism evidence="8 9">
    <name type="scientific">Halosolutus amylolyticus</name>
    <dbReference type="NCBI Taxonomy" id="2932267"/>
    <lineage>
        <taxon>Archaea</taxon>
        <taxon>Methanobacteriati</taxon>
        <taxon>Methanobacteriota</taxon>
        <taxon>Stenosarchaea group</taxon>
        <taxon>Halobacteria</taxon>
        <taxon>Halobacteriales</taxon>
        <taxon>Natrialbaceae</taxon>
        <taxon>Halosolutus</taxon>
    </lineage>
</organism>
<dbReference type="InterPro" id="IPR007182">
    <property type="entry name" value="MnhB"/>
</dbReference>
<protein>
    <submittedName>
        <fullName evidence="8">MnhB domain-containing protein</fullName>
    </submittedName>
</protein>
<evidence type="ECO:0000256" key="2">
    <source>
        <dbReference type="ARBA" id="ARBA00022475"/>
    </source>
</evidence>
<evidence type="ECO:0000256" key="3">
    <source>
        <dbReference type="ARBA" id="ARBA00022692"/>
    </source>
</evidence>
<dbReference type="EMBL" id="JBHSFA010000007">
    <property type="protein sequence ID" value="MFC4543340.1"/>
    <property type="molecule type" value="Genomic_DNA"/>
</dbReference>
<gene>
    <name evidence="8" type="ORF">ACFO5R_15530</name>
</gene>
<keyword evidence="9" id="KW-1185">Reference proteome</keyword>
<dbReference type="Proteomes" id="UP001595898">
    <property type="component" value="Unassembled WGS sequence"/>
</dbReference>
<feature type="transmembrane region" description="Helical" evidence="6">
    <location>
        <begin position="36"/>
        <end position="56"/>
    </location>
</feature>
<proteinExistence type="predicted"/>
<evidence type="ECO:0000259" key="7">
    <source>
        <dbReference type="Pfam" id="PF04039"/>
    </source>
</evidence>
<dbReference type="PANTHER" id="PTHR33932:SF4">
    <property type="entry name" value="NA(+)_H(+) ANTIPORTER SUBUNIT B"/>
    <property type="match status" value="1"/>
</dbReference>
<feature type="transmembrane region" description="Helical" evidence="6">
    <location>
        <begin position="12"/>
        <end position="30"/>
    </location>
</feature>
<dbReference type="InterPro" id="IPR050622">
    <property type="entry name" value="CPA3_antiporter_subunitB"/>
</dbReference>
<dbReference type="RefSeq" id="WP_250139984.1">
    <property type="nucleotide sequence ID" value="NZ_JALIQP010000002.1"/>
</dbReference>
<feature type="domain" description="Na+/H+ antiporter MnhB subunit-related protein" evidence="7">
    <location>
        <begin position="6"/>
        <end position="147"/>
    </location>
</feature>
<evidence type="ECO:0000256" key="5">
    <source>
        <dbReference type="ARBA" id="ARBA00023136"/>
    </source>
</evidence>
<dbReference type="PANTHER" id="PTHR33932">
    <property type="entry name" value="NA(+)/H(+) ANTIPORTER SUBUNIT B"/>
    <property type="match status" value="1"/>
</dbReference>
<evidence type="ECO:0000313" key="9">
    <source>
        <dbReference type="Proteomes" id="UP001595898"/>
    </source>
</evidence>
<dbReference type="AlphaFoldDB" id="A0ABD5PS17"/>
<dbReference type="Pfam" id="PF04039">
    <property type="entry name" value="MnhB"/>
    <property type="match status" value="1"/>
</dbReference>
<keyword evidence="5 6" id="KW-0472">Membrane</keyword>
<name>A0ABD5PS17_9EURY</name>
<evidence type="ECO:0000256" key="4">
    <source>
        <dbReference type="ARBA" id="ARBA00022989"/>
    </source>
</evidence>
<dbReference type="GO" id="GO:0005886">
    <property type="term" value="C:plasma membrane"/>
    <property type="evidence" value="ECO:0007669"/>
    <property type="project" value="UniProtKB-SubCell"/>
</dbReference>
<comment type="subcellular location">
    <subcellularLocation>
        <location evidence="1">Cell membrane</location>
        <topology evidence="1">Multi-pass membrane protein</topology>
    </subcellularLocation>
</comment>
<evidence type="ECO:0000256" key="6">
    <source>
        <dbReference type="SAM" id="Phobius"/>
    </source>
</evidence>
<comment type="caution">
    <text evidence="8">The sequence shown here is derived from an EMBL/GenBank/DDBJ whole genome shotgun (WGS) entry which is preliminary data.</text>
</comment>
<reference evidence="8 9" key="1">
    <citation type="journal article" date="2019" name="Int. J. Syst. Evol. Microbiol.">
        <title>The Global Catalogue of Microorganisms (GCM) 10K type strain sequencing project: providing services to taxonomists for standard genome sequencing and annotation.</title>
        <authorList>
            <consortium name="The Broad Institute Genomics Platform"/>
            <consortium name="The Broad Institute Genome Sequencing Center for Infectious Disease"/>
            <person name="Wu L."/>
            <person name="Ma J."/>
        </authorList>
    </citation>
    <scope>NUCLEOTIDE SEQUENCE [LARGE SCALE GENOMIC DNA]</scope>
    <source>
        <strain evidence="8 9">WLHS5</strain>
    </source>
</reference>
<keyword evidence="4 6" id="KW-1133">Transmembrane helix</keyword>
<feature type="transmembrane region" description="Helical" evidence="6">
    <location>
        <begin position="129"/>
        <end position="152"/>
    </location>
</feature>
<evidence type="ECO:0000313" key="8">
    <source>
        <dbReference type="EMBL" id="MFC4543340.1"/>
    </source>
</evidence>
<sequence>MTTTVIMRTTARVIVPIILVVSISLFVEGHNLPGGGFIGGVLTTTAFAIVYLAFGLDFLERGVLGRDVDPGKEPSRDRVVVAYRRVFEYGLAIAVVSGLVPLLFGRAFLTQTFWEFEGVPIYHHVEVASALAFDFGVYCVVVGGLLTILSVVGAE</sequence>
<keyword evidence="3 6" id="KW-0812">Transmembrane</keyword>
<keyword evidence="2" id="KW-1003">Cell membrane</keyword>
<accession>A0ABD5PS17</accession>
<evidence type="ECO:0000256" key="1">
    <source>
        <dbReference type="ARBA" id="ARBA00004651"/>
    </source>
</evidence>